<feature type="domain" description="Organic solvent tolerance-like N-terminal" evidence="5">
    <location>
        <begin position="110"/>
        <end position="243"/>
    </location>
</feature>
<accession>A0ABX1TH58</accession>
<proteinExistence type="inferred from homology"/>
<keyword evidence="3 4" id="KW-0998">Cell outer membrane</keyword>
<evidence type="ECO:0000259" key="7">
    <source>
        <dbReference type="Pfam" id="PF19838"/>
    </source>
</evidence>
<evidence type="ECO:0000256" key="4">
    <source>
        <dbReference type="HAMAP-Rule" id="MF_01411"/>
    </source>
</evidence>
<dbReference type="InterPro" id="IPR020889">
    <property type="entry name" value="LipoPS_assembly_LptD"/>
</dbReference>
<dbReference type="InterPro" id="IPR007543">
    <property type="entry name" value="LptD_C"/>
</dbReference>
<evidence type="ECO:0000313" key="8">
    <source>
        <dbReference type="EMBL" id="NMQ18713.1"/>
    </source>
</evidence>
<dbReference type="HAMAP" id="MF_01411">
    <property type="entry name" value="LPS_assembly_LptD"/>
    <property type="match status" value="1"/>
</dbReference>
<reference evidence="8 9" key="1">
    <citation type="submission" date="2019-03" db="EMBL/GenBank/DDBJ databases">
        <title>Metabolic reconstructions from genomes of highly enriched 'Candidatus Accumulibacter' and 'Candidatus Competibacter' bioreactor populations.</title>
        <authorList>
            <person name="Annavajhala M.K."/>
            <person name="Welles L."/>
            <person name="Abbas B."/>
            <person name="Sorokin D."/>
            <person name="Park H."/>
            <person name="Van Loosdrecht M."/>
            <person name="Chandran K."/>
        </authorList>
    </citation>
    <scope>NUCLEOTIDE SEQUENCE [LARGE SCALE GENOMIC DNA]</scope>
    <source>
        <strain evidence="8 9">SBR_G</strain>
    </source>
</reference>
<evidence type="ECO:0000313" key="9">
    <source>
        <dbReference type="Proteomes" id="UP000760480"/>
    </source>
</evidence>
<comment type="subunit">
    <text evidence="4">Component of the lipopolysaccharide transport and assembly complex. Interacts with LptE and LptA.</text>
</comment>
<feature type="domain" description="LPS-assembly protein LptD central" evidence="7">
    <location>
        <begin position="250"/>
        <end position="327"/>
    </location>
</feature>
<dbReference type="PANTHER" id="PTHR30189">
    <property type="entry name" value="LPS-ASSEMBLY PROTEIN"/>
    <property type="match status" value="1"/>
</dbReference>
<comment type="caution">
    <text evidence="4">Lacks conserved residue(s) required for the propagation of feature annotation.</text>
</comment>
<dbReference type="InterPro" id="IPR005653">
    <property type="entry name" value="OstA-like_N"/>
</dbReference>
<dbReference type="Pfam" id="PF03968">
    <property type="entry name" value="LptD_N"/>
    <property type="match status" value="1"/>
</dbReference>
<keyword evidence="2 4" id="KW-0472">Membrane</keyword>
<organism evidence="8 9">
    <name type="scientific">Candidatus Competibacter phosphatis</name>
    <dbReference type="NCBI Taxonomy" id="221280"/>
    <lineage>
        <taxon>Bacteria</taxon>
        <taxon>Pseudomonadati</taxon>
        <taxon>Pseudomonadota</taxon>
        <taxon>Gammaproteobacteria</taxon>
        <taxon>Candidatus Competibacteraceae</taxon>
        <taxon>Candidatus Competibacter</taxon>
    </lineage>
</organism>
<comment type="similarity">
    <text evidence="4">Belongs to the LptD family.</text>
</comment>
<dbReference type="PANTHER" id="PTHR30189:SF1">
    <property type="entry name" value="LPS-ASSEMBLY PROTEIN LPTD"/>
    <property type="match status" value="1"/>
</dbReference>
<keyword evidence="1 4" id="KW-0732">Signal</keyword>
<evidence type="ECO:0000256" key="2">
    <source>
        <dbReference type="ARBA" id="ARBA00023136"/>
    </source>
</evidence>
<comment type="function">
    <text evidence="4">Together with LptE, is involved in the assembly of lipopolysaccharide (LPS) at the surface of the outer membrane.</text>
</comment>
<evidence type="ECO:0000256" key="3">
    <source>
        <dbReference type="ARBA" id="ARBA00023237"/>
    </source>
</evidence>
<dbReference type="InterPro" id="IPR050218">
    <property type="entry name" value="LptD"/>
</dbReference>
<name>A0ABX1TH58_9GAMM</name>
<dbReference type="Pfam" id="PF19838">
    <property type="entry name" value="LptD_2"/>
    <property type="match status" value="1"/>
</dbReference>
<evidence type="ECO:0000256" key="1">
    <source>
        <dbReference type="ARBA" id="ARBA00022729"/>
    </source>
</evidence>
<feature type="domain" description="LptD C-terminal" evidence="6">
    <location>
        <begin position="350"/>
        <end position="725"/>
    </location>
</feature>
<evidence type="ECO:0000259" key="6">
    <source>
        <dbReference type="Pfam" id="PF04453"/>
    </source>
</evidence>
<dbReference type="EMBL" id="SPMZ01000016">
    <property type="protein sequence ID" value="NMQ18713.1"/>
    <property type="molecule type" value="Genomic_DNA"/>
</dbReference>
<dbReference type="InterPro" id="IPR045659">
    <property type="entry name" value="LptD_2"/>
</dbReference>
<sequence>MRSGATGKTVFSHSSSRCSRSLKQVRSIWVRLQPWSIYAMLGHFNRHVKSCSVTPYFRVLATGAVLAVLPLVGVQAQSTFNPWLQCEADELVQEIVPATPNAPAPDDLPVRAEAGRVESSSTWSVLEGDVKLSRGDQRLRAERMTLERPANRVRVEEGFTYGDPNQALRGTQAEVDLNAETGWFKDADYYLPRRNAQGYAEKVNVDRAQQTSRLEDATYSTCPRGREAWELRARRLNLNSASGRGTAHDIVLAFKDTPVFYFPYLSFPITEERQSGFLFPRQGYDSETGFDLSLPYYWNIAPDRDMTLTPRLMSARGLLLGAEYRYLYPDRQGKIDAEYIPYDRRYGDARGSFNIVDRATPLPNLYTNLRFEYVSDDSYLRDLSNNLDFLTVNYLERYLDVRYQGDWWRALARVQGYQILNPALFALTGDPYERLPQLVFDGAWPTGAGGFNYRLHGEVVSFQQSDSAVVTGTRLDLWPTVGWALEKPWGYLKPQAGFRYTSYQLDNTAAGANDAPSRAAPVLSLDSGLIFERPLQADWLGVTAGTQTLEPRLFYLYVPYRDQDDIPIFDSARMDRDFDWLFRQNRFTGADRLGDANQLTAALTSRLIDGSSGRERLRASVGQIQYFEDRRVNLYPELPPQTAANSGLIAQGALNLSSRWSVQGGVQLEPDNSDLLRTAFDLRYFATSRQFVNLSYLRDRDPSDLGLSDQIHSVDASLVWPLSSRLRVLARWNQALNIDRNLETLAGLEYEDCCWAFRAVARQYRDSPLEVDAQTGFYLELELKGLTRLGGGLETVLQSSIFGYQPIRY</sequence>
<comment type="caution">
    <text evidence="8">The sequence shown here is derived from an EMBL/GenBank/DDBJ whole genome shotgun (WGS) entry which is preliminary data.</text>
</comment>
<evidence type="ECO:0000259" key="5">
    <source>
        <dbReference type="Pfam" id="PF03968"/>
    </source>
</evidence>
<keyword evidence="9" id="KW-1185">Reference proteome</keyword>
<protein>
    <recommendedName>
        <fullName evidence="4">LPS-assembly protein LptD</fullName>
    </recommendedName>
</protein>
<gene>
    <name evidence="4 8" type="primary">lptD</name>
    <name evidence="8" type="ORF">E4P82_05540</name>
</gene>
<comment type="subcellular location">
    <subcellularLocation>
        <location evidence="4">Cell outer membrane</location>
    </subcellularLocation>
</comment>
<dbReference type="Pfam" id="PF04453">
    <property type="entry name" value="LptD"/>
    <property type="match status" value="1"/>
</dbReference>
<dbReference type="Proteomes" id="UP000760480">
    <property type="component" value="Unassembled WGS sequence"/>
</dbReference>